<dbReference type="PANTHER" id="PTHR15892:SF2">
    <property type="entry name" value="LARGE RIBOSOMAL SUBUNIT PROTEIN UL30M"/>
    <property type="match status" value="1"/>
</dbReference>
<dbReference type="GO" id="GO:0003735">
    <property type="term" value="F:structural constituent of ribosome"/>
    <property type="evidence" value="ECO:0007669"/>
    <property type="project" value="InterPro"/>
</dbReference>
<evidence type="ECO:0000256" key="3">
    <source>
        <dbReference type="ARBA" id="ARBA00023274"/>
    </source>
</evidence>
<sequence length="204" mass="23843">MATVLRISTSVFSKLPKVSYQPVRGKKIKNPNQRKHEYEFLTNKNPYPDAPSVATGALRYYPRDPDTYQDPPYEPTKLLMVQRVKPMKGQPHWDRKVLTRLGLDAIDDDHIVILKNTEYICEDLWKVKHLVKVTPITFPNGEPTEEDIERTVLTPQGEMIVGDAVRPDPQRVEAQEKFLKDPLRLDGKTKRERFRDRWNSGWFM</sequence>
<dbReference type="CDD" id="cd00355">
    <property type="entry name" value="Ribosomal_L30_like"/>
    <property type="match status" value="1"/>
</dbReference>
<proteinExistence type="inferred from homology"/>
<feature type="domain" description="Large ribosomal subunit protein uL30-like ferredoxin-like fold" evidence="6">
    <location>
        <begin position="80"/>
        <end position="131"/>
    </location>
</feature>
<evidence type="ECO:0000259" key="6">
    <source>
        <dbReference type="Pfam" id="PF00327"/>
    </source>
</evidence>
<evidence type="ECO:0000256" key="5">
    <source>
        <dbReference type="ARBA" id="ARBA00035356"/>
    </source>
</evidence>
<dbReference type="KEGG" id="tpal:117648247"/>
<gene>
    <name evidence="8" type="primary">LOC117648247</name>
</gene>
<dbReference type="Proteomes" id="UP000515158">
    <property type="component" value="Unplaced"/>
</dbReference>
<dbReference type="GO" id="GO:0005739">
    <property type="term" value="C:mitochondrion"/>
    <property type="evidence" value="ECO:0007669"/>
    <property type="project" value="TreeGrafter"/>
</dbReference>
<dbReference type="Pfam" id="PF00327">
    <property type="entry name" value="Ribosomal_L30"/>
    <property type="match status" value="1"/>
</dbReference>
<dbReference type="SUPFAM" id="SSF55129">
    <property type="entry name" value="Ribosomal protein L30p/L7e"/>
    <property type="match status" value="1"/>
</dbReference>
<dbReference type="FunCoup" id="A0A6P8ZCM8">
    <property type="interactions" value="1261"/>
</dbReference>
<keyword evidence="3" id="KW-0687">Ribonucleoprotein</keyword>
<dbReference type="InterPro" id="IPR005996">
    <property type="entry name" value="Ribosomal_uL30_bac-type"/>
</dbReference>
<evidence type="ECO:0000313" key="7">
    <source>
        <dbReference type="Proteomes" id="UP000515158"/>
    </source>
</evidence>
<dbReference type="GeneID" id="117648247"/>
<name>A0A6P8ZCM8_THRPL</name>
<reference evidence="8" key="1">
    <citation type="submission" date="2025-08" db="UniProtKB">
        <authorList>
            <consortium name="RefSeq"/>
        </authorList>
    </citation>
    <scope>IDENTIFICATION</scope>
    <source>
        <tissue evidence="8">Total insect</tissue>
    </source>
</reference>
<evidence type="ECO:0000256" key="4">
    <source>
        <dbReference type="ARBA" id="ARBA00035281"/>
    </source>
</evidence>
<dbReference type="InterPro" id="IPR036919">
    <property type="entry name" value="Ribo_uL30_ferredoxin-like_sf"/>
</dbReference>
<evidence type="ECO:0000313" key="8">
    <source>
        <dbReference type="RefSeq" id="XP_034246537.1"/>
    </source>
</evidence>
<dbReference type="RefSeq" id="XP_034246537.1">
    <property type="nucleotide sequence ID" value="XM_034390646.1"/>
</dbReference>
<dbReference type="InParanoid" id="A0A6P8ZCM8"/>
<dbReference type="AlphaFoldDB" id="A0A6P8ZCM8"/>
<dbReference type="OrthoDB" id="9973389at2759"/>
<dbReference type="Gene3D" id="3.30.1390.20">
    <property type="entry name" value="Ribosomal protein L30, ferredoxin-like fold domain"/>
    <property type="match status" value="1"/>
</dbReference>
<organism evidence="8">
    <name type="scientific">Thrips palmi</name>
    <name type="common">Melon thrips</name>
    <dbReference type="NCBI Taxonomy" id="161013"/>
    <lineage>
        <taxon>Eukaryota</taxon>
        <taxon>Metazoa</taxon>
        <taxon>Ecdysozoa</taxon>
        <taxon>Arthropoda</taxon>
        <taxon>Hexapoda</taxon>
        <taxon>Insecta</taxon>
        <taxon>Pterygota</taxon>
        <taxon>Neoptera</taxon>
        <taxon>Paraneoptera</taxon>
        <taxon>Thysanoptera</taxon>
        <taxon>Terebrantia</taxon>
        <taxon>Thripoidea</taxon>
        <taxon>Thripidae</taxon>
        <taxon>Thrips</taxon>
    </lineage>
</organism>
<accession>A0A6P8ZCM8</accession>
<comment type="similarity">
    <text evidence="1">Belongs to the universal ribosomal protein uL30 family.</text>
</comment>
<keyword evidence="7" id="KW-1185">Reference proteome</keyword>
<evidence type="ECO:0000256" key="1">
    <source>
        <dbReference type="ARBA" id="ARBA00007594"/>
    </source>
</evidence>
<evidence type="ECO:0000256" key="2">
    <source>
        <dbReference type="ARBA" id="ARBA00022980"/>
    </source>
</evidence>
<keyword evidence="2 8" id="KW-0689">Ribosomal protein</keyword>
<protein>
    <recommendedName>
        <fullName evidence="4">Large ribosomal subunit protein uL30m</fullName>
    </recommendedName>
    <alternativeName>
        <fullName evidence="5">39S ribosomal protein L30, mitochondrial</fullName>
    </alternativeName>
</protein>
<dbReference type="CTD" id="51263"/>
<dbReference type="InterPro" id="IPR016082">
    <property type="entry name" value="Ribosomal_uL30_ferredoxin-like"/>
</dbReference>
<dbReference type="GO" id="GO:0015934">
    <property type="term" value="C:large ribosomal subunit"/>
    <property type="evidence" value="ECO:0007669"/>
    <property type="project" value="InterPro"/>
</dbReference>
<dbReference type="GO" id="GO:0006412">
    <property type="term" value="P:translation"/>
    <property type="evidence" value="ECO:0007669"/>
    <property type="project" value="InterPro"/>
</dbReference>
<dbReference type="PANTHER" id="PTHR15892">
    <property type="entry name" value="MITOCHONDRIAL RIBOSOMAL PROTEIN L30"/>
    <property type="match status" value="1"/>
</dbReference>